<sequence length="77" mass="8403">MRASIYVCLAAIATVLAGCLWVPGDGYRGDRNGGYGGAYGGGHESGWNRDDTSRDHMNRSWHPDDQGAHRPGQREGW</sequence>
<name>A0A318IM47_BURPY</name>
<feature type="compositionally biased region" description="Gly residues" evidence="1">
    <location>
        <begin position="33"/>
        <end position="44"/>
    </location>
</feature>
<organism evidence="2 3">
    <name type="scientific">Burkholderia pyrrocinia</name>
    <name type="common">Pseudomonas pyrrocinia</name>
    <dbReference type="NCBI Taxonomy" id="60550"/>
    <lineage>
        <taxon>Bacteria</taxon>
        <taxon>Pseudomonadati</taxon>
        <taxon>Pseudomonadota</taxon>
        <taxon>Betaproteobacteria</taxon>
        <taxon>Burkholderiales</taxon>
        <taxon>Burkholderiaceae</taxon>
        <taxon>Burkholderia</taxon>
        <taxon>Burkholderia cepacia complex</taxon>
    </lineage>
</organism>
<dbReference type="PROSITE" id="PS51257">
    <property type="entry name" value="PROKAR_LIPOPROTEIN"/>
    <property type="match status" value="1"/>
</dbReference>
<dbReference type="AlphaFoldDB" id="A0A318IM47"/>
<dbReference type="Proteomes" id="UP000247755">
    <property type="component" value="Unassembled WGS sequence"/>
</dbReference>
<evidence type="ECO:0000313" key="3">
    <source>
        <dbReference type="Proteomes" id="UP000247755"/>
    </source>
</evidence>
<dbReference type="EMBL" id="QJJY01000009">
    <property type="protein sequence ID" value="PXX33823.1"/>
    <property type="molecule type" value="Genomic_DNA"/>
</dbReference>
<evidence type="ECO:0000313" key="2">
    <source>
        <dbReference type="EMBL" id="PXX33823.1"/>
    </source>
</evidence>
<reference evidence="2 3" key="1">
    <citation type="submission" date="2018-05" db="EMBL/GenBank/DDBJ databases">
        <title>Comparative genomics of bacterial root endophytes of switchgrass collected from native prairies over two seasons.</title>
        <authorList>
            <person name="Tang Y."/>
        </authorList>
    </citation>
    <scope>NUCLEOTIDE SEQUENCE [LARGE SCALE GENOMIC DNA]</scope>
    <source>
        <strain evidence="2 3">NFIX32</strain>
    </source>
</reference>
<gene>
    <name evidence="2" type="ORF">NA66_100984</name>
</gene>
<protein>
    <recommendedName>
        <fullName evidence="4">Lipoprotein</fullName>
    </recommendedName>
</protein>
<evidence type="ECO:0000256" key="1">
    <source>
        <dbReference type="SAM" id="MobiDB-lite"/>
    </source>
</evidence>
<feature type="compositionally biased region" description="Basic and acidic residues" evidence="1">
    <location>
        <begin position="46"/>
        <end position="77"/>
    </location>
</feature>
<comment type="caution">
    <text evidence="2">The sequence shown here is derived from an EMBL/GenBank/DDBJ whole genome shotgun (WGS) entry which is preliminary data.</text>
</comment>
<proteinExistence type="predicted"/>
<accession>A0A318IM47</accession>
<evidence type="ECO:0008006" key="4">
    <source>
        <dbReference type="Google" id="ProtNLM"/>
    </source>
</evidence>
<feature type="region of interest" description="Disordered" evidence="1">
    <location>
        <begin position="33"/>
        <end position="77"/>
    </location>
</feature>